<proteinExistence type="predicted"/>
<name>A0A3R6XMN0_APHAT</name>
<accession>A0A3R6XMN0</accession>
<evidence type="ECO:0000313" key="1">
    <source>
        <dbReference type="EMBL" id="RHZ05337.1"/>
    </source>
</evidence>
<feature type="non-terminal residue" evidence="1">
    <location>
        <position position="1"/>
    </location>
</feature>
<comment type="caution">
    <text evidence="1">The sequence shown here is derived from an EMBL/GenBank/DDBJ whole genome shotgun (WGS) entry which is preliminary data.</text>
</comment>
<reference evidence="1 2" key="1">
    <citation type="submission" date="2018-08" db="EMBL/GenBank/DDBJ databases">
        <title>Aphanomyces genome sequencing and annotation.</title>
        <authorList>
            <person name="Minardi D."/>
            <person name="Oidtmann B."/>
            <person name="Van Der Giezen M."/>
            <person name="Studholme D.J."/>
        </authorList>
    </citation>
    <scope>NUCLEOTIDE SEQUENCE [LARGE SCALE GENOMIC DNA]</scope>
    <source>
        <strain evidence="1 2">FDL457</strain>
    </source>
</reference>
<sequence length="107" mass="12513">FQLITTEELTKEKMALEQTTKALKCEIQVHLDKELEYAKYGQKQTREIKQLQVRNKNEPILPFDGIQGSMMECVQAKVKTLEKSLCQVVHEFEKEKQLLTTKTEKEV</sequence>
<protein>
    <submittedName>
        <fullName evidence="1">Uncharacterized protein</fullName>
    </submittedName>
</protein>
<dbReference type="EMBL" id="QUTF01017006">
    <property type="protein sequence ID" value="RHZ05337.1"/>
    <property type="molecule type" value="Genomic_DNA"/>
</dbReference>
<evidence type="ECO:0000313" key="2">
    <source>
        <dbReference type="Proteomes" id="UP000286510"/>
    </source>
</evidence>
<organism evidence="1 2">
    <name type="scientific">Aphanomyces astaci</name>
    <name type="common">Crayfish plague agent</name>
    <dbReference type="NCBI Taxonomy" id="112090"/>
    <lineage>
        <taxon>Eukaryota</taxon>
        <taxon>Sar</taxon>
        <taxon>Stramenopiles</taxon>
        <taxon>Oomycota</taxon>
        <taxon>Saprolegniomycetes</taxon>
        <taxon>Saprolegniales</taxon>
        <taxon>Verrucalvaceae</taxon>
        <taxon>Aphanomyces</taxon>
    </lineage>
</organism>
<gene>
    <name evidence="1" type="ORF">DYB26_008225</name>
</gene>
<dbReference type="Proteomes" id="UP000286510">
    <property type="component" value="Unassembled WGS sequence"/>
</dbReference>
<dbReference type="VEuPathDB" id="FungiDB:H257_13025"/>
<dbReference type="AlphaFoldDB" id="A0A3R6XMN0"/>